<dbReference type="EC" id="2.4.1.-" evidence="1"/>
<keyword evidence="1" id="KW-0808">Transferase</keyword>
<dbReference type="GO" id="GO:0032580">
    <property type="term" value="C:Golgi cisterna membrane"/>
    <property type="evidence" value="ECO:0007669"/>
    <property type="project" value="UniProtKB-SubCell"/>
</dbReference>
<comment type="similarity">
    <text evidence="1">Belongs to the chondroitin N-acetylgalactosaminyltransferase family.</text>
</comment>
<dbReference type="Pfam" id="PF05679">
    <property type="entry name" value="CHGN"/>
    <property type="match status" value="1"/>
</dbReference>
<sequence length="97" mass="10994">MWCLLVIVSSASIVKQSDESFLVICSQLHVFRAVEPALKHRYKQFNCLPNSPPKLYQRCMDRRSEGLATRAQLAKLIFEHQEKAAGAGVHNQGVHNF</sequence>
<evidence type="ECO:0000313" key="3">
    <source>
        <dbReference type="Proteomes" id="UP001519460"/>
    </source>
</evidence>
<evidence type="ECO:0000313" key="2">
    <source>
        <dbReference type="EMBL" id="KAK7484917.1"/>
    </source>
</evidence>
<protein>
    <recommendedName>
        <fullName evidence="1">Hexosyltransferase</fullName>
        <ecNumber evidence="1">2.4.1.-</ecNumber>
    </recommendedName>
</protein>
<dbReference type="AlphaFoldDB" id="A0ABD0KD01"/>
<keyword evidence="3" id="KW-1185">Reference proteome</keyword>
<keyword evidence="1" id="KW-0735">Signal-anchor</keyword>
<comment type="subcellular location">
    <subcellularLocation>
        <location evidence="1">Golgi apparatus</location>
        <location evidence="1">Golgi stack membrane</location>
        <topology evidence="1">Single-pass type II membrane protein</topology>
    </subcellularLocation>
</comment>
<dbReference type="InterPro" id="IPR008428">
    <property type="entry name" value="Chond_GalNAc"/>
</dbReference>
<keyword evidence="1" id="KW-0812">Transmembrane</keyword>
<proteinExistence type="inferred from homology"/>
<organism evidence="2 3">
    <name type="scientific">Batillaria attramentaria</name>
    <dbReference type="NCBI Taxonomy" id="370345"/>
    <lineage>
        <taxon>Eukaryota</taxon>
        <taxon>Metazoa</taxon>
        <taxon>Spiralia</taxon>
        <taxon>Lophotrochozoa</taxon>
        <taxon>Mollusca</taxon>
        <taxon>Gastropoda</taxon>
        <taxon>Caenogastropoda</taxon>
        <taxon>Sorbeoconcha</taxon>
        <taxon>Cerithioidea</taxon>
        <taxon>Batillariidae</taxon>
        <taxon>Batillaria</taxon>
    </lineage>
</organism>
<accession>A0ABD0KD01</accession>
<evidence type="ECO:0000256" key="1">
    <source>
        <dbReference type="RuleBase" id="RU364016"/>
    </source>
</evidence>
<gene>
    <name evidence="2" type="ORF">BaRGS_00023837</name>
</gene>
<dbReference type="EMBL" id="JACVVK020000202">
    <property type="protein sequence ID" value="KAK7484917.1"/>
    <property type="molecule type" value="Genomic_DNA"/>
</dbReference>
<reference evidence="2 3" key="1">
    <citation type="journal article" date="2023" name="Sci. Data">
        <title>Genome assembly of the Korean intertidal mud-creeper Batillaria attramentaria.</title>
        <authorList>
            <person name="Patra A.K."/>
            <person name="Ho P.T."/>
            <person name="Jun S."/>
            <person name="Lee S.J."/>
            <person name="Kim Y."/>
            <person name="Won Y.J."/>
        </authorList>
    </citation>
    <scope>NUCLEOTIDE SEQUENCE [LARGE SCALE GENOMIC DNA]</scope>
    <source>
        <strain evidence="2">Wonlab-2016</strain>
    </source>
</reference>
<dbReference type="GO" id="GO:0016740">
    <property type="term" value="F:transferase activity"/>
    <property type="evidence" value="ECO:0007669"/>
    <property type="project" value="UniProtKB-KW"/>
</dbReference>
<keyword evidence="1" id="KW-0333">Golgi apparatus</keyword>
<name>A0ABD0KD01_9CAEN</name>
<dbReference type="Proteomes" id="UP001519460">
    <property type="component" value="Unassembled WGS sequence"/>
</dbReference>
<comment type="caution">
    <text evidence="2">The sequence shown here is derived from an EMBL/GenBank/DDBJ whole genome shotgun (WGS) entry which is preliminary data.</text>
</comment>